<dbReference type="InterPro" id="IPR053157">
    <property type="entry name" value="Sterol_Uptake_Regulator"/>
</dbReference>
<dbReference type="PANTHER" id="PTHR47784:SF5">
    <property type="entry name" value="STEROL UPTAKE CONTROL PROTEIN 2"/>
    <property type="match status" value="1"/>
</dbReference>
<protein>
    <submittedName>
        <fullName evidence="1">C6 zinc finger domain-containing protein</fullName>
    </submittedName>
</protein>
<dbReference type="AlphaFoldDB" id="C5FET5"/>
<dbReference type="Proteomes" id="UP000002035">
    <property type="component" value="Unassembled WGS sequence"/>
</dbReference>
<dbReference type="GO" id="GO:0001228">
    <property type="term" value="F:DNA-binding transcription activator activity, RNA polymerase II-specific"/>
    <property type="evidence" value="ECO:0007669"/>
    <property type="project" value="TreeGrafter"/>
</dbReference>
<dbReference type="OMA" id="IHYLRFR"/>
<dbReference type="GeneID" id="9228814"/>
<name>C5FET5_ARTOC</name>
<dbReference type="RefSeq" id="XP_002851193.1">
    <property type="nucleotide sequence ID" value="XM_002851147.1"/>
</dbReference>
<reference evidence="2" key="1">
    <citation type="journal article" date="2012" name="MBio">
        <title>Comparative genome analysis of Trichophyton rubrum and related dermatophytes reveals candidate genes involved in infection.</title>
        <authorList>
            <person name="Martinez D.A."/>
            <person name="Oliver B.G."/>
            <person name="Graeser Y."/>
            <person name="Goldberg J.M."/>
            <person name="Li W."/>
            <person name="Martinez-Rossi N.M."/>
            <person name="Monod M."/>
            <person name="Shelest E."/>
            <person name="Barton R.C."/>
            <person name="Birch E."/>
            <person name="Brakhage A.A."/>
            <person name="Chen Z."/>
            <person name="Gurr S.J."/>
            <person name="Heiman D."/>
            <person name="Heitman J."/>
            <person name="Kosti I."/>
            <person name="Rossi A."/>
            <person name="Saif S."/>
            <person name="Samalova M."/>
            <person name="Saunders C.W."/>
            <person name="Shea T."/>
            <person name="Summerbell R.C."/>
            <person name="Xu J."/>
            <person name="Young S."/>
            <person name="Zeng Q."/>
            <person name="Birren B.W."/>
            <person name="Cuomo C.A."/>
            <person name="White T.C."/>
        </authorList>
    </citation>
    <scope>NUCLEOTIDE SEQUENCE [LARGE SCALE GENOMIC DNA]</scope>
    <source>
        <strain evidence="2">ATCC MYA-4605 / CBS 113480</strain>
    </source>
</reference>
<dbReference type="OrthoDB" id="4937900at2759"/>
<gene>
    <name evidence="1" type="ORF">MCYG_01297</name>
</gene>
<proteinExistence type="predicted"/>
<dbReference type="HOGENOM" id="CLU_024934_0_3_1"/>
<dbReference type="VEuPathDB" id="FungiDB:MCYG_01297"/>
<dbReference type="STRING" id="554155.C5FET5"/>
<evidence type="ECO:0000313" key="2">
    <source>
        <dbReference type="Proteomes" id="UP000002035"/>
    </source>
</evidence>
<dbReference type="PANTHER" id="PTHR47784">
    <property type="entry name" value="STEROL UPTAKE CONTROL PROTEIN 2"/>
    <property type="match status" value="1"/>
</dbReference>
<sequence length="450" mass="51360">MPACNCDEQAPCCHNCKYRQTQCSFQTFSVNSPATDRWAQKPGKRAVKPLPSAKLLPVYAAKEQDNYLPLDGAYQQELNVRSTSFASPESTISPPTEGVTCSFTAIPRSLTCVPNLIPEEHELMHHYSTTVFASLADYEVYRPIWQVIVPREMQSVNFLKHGVLAISALHIHYLRFRATKQPELNPLELEHKDLAQKHYQTAVMEFGSLFPEDIMSNTSAVFAFSHLTIFFAFGSSHLSGHGGTMSDAIDDLLSLFALTRKAMAFLRMKWDLLQKGDMGILLQRGPQITDRNYLPTDVITALELVEELCHRWTPTQENPEDPTCQNQINEDGHDTKNAYHRAISQLWDCFVMLETKRKDWGMALRFPMIFPDTLFSCFRAREPLAMVILAHYCVLLRRAPVRWWADGWSIQVIQAIFRDLPRNWRYAVSWPMSVSGLSPTDIQRKAQVSD</sequence>
<dbReference type="eggNOG" id="ENOG502R8B4">
    <property type="taxonomic scope" value="Eukaryota"/>
</dbReference>
<accession>C5FET5</accession>
<dbReference type="EMBL" id="DS995701">
    <property type="protein sequence ID" value="EEQ28409.1"/>
    <property type="molecule type" value="Genomic_DNA"/>
</dbReference>
<evidence type="ECO:0000313" key="1">
    <source>
        <dbReference type="EMBL" id="EEQ28409.1"/>
    </source>
</evidence>
<organism evidence="1 2">
    <name type="scientific">Arthroderma otae (strain ATCC MYA-4605 / CBS 113480)</name>
    <name type="common">Microsporum canis</name>
    <dbReference type="NCBI Taxonomy" id="554155"/>
    <lineage>
        <taxon>Eukaryota</taxon>
        <taxon>Fungi</taxon>
        <taxon>Dikarya</taxon>
        <taxon>Ascomycota</taxon>
        <taxon>Pezizomycotina</taxon>
        <taxon>Eurotiomycetes</taxon>
        <taxon>Eurotiomycetidae</taxon>
        <taxon>Onygenales</taxon>
        <taxon>Arthrodermataceae</taxon>
        <taxon>Microsporum</taxon>
    </lineage>
</organism>
<keyword evidence="2" id="KW-1185">Reference proteome</keyword>